<comment type="caution">
    <text evidence="1">The sequence shown here is derived from an EMBL/GenBank/DDBJ whole genome shotgun (WGS) entry which is preliminary data.</text>
</comment>
<organism evidence="1 2">
    <name type="scientific">Dallia pectoralis</name>
    <name type="common">Alaska blackfish</name>
    <dbReference type="NCBI Taxonomy" id="75939"/>
    <lineage>
        <taxon>Eukaryota</taxon>
        <taxon>Metazoa</taxon>
        <taxon>Chordata</taxon>
        <taxon>Craniata</taxon>
        <taxon>Vertebrata</taxon>
        <taxon>Euteleostomi</taxon>
        <taxon>Actinopterygii</taxon>
        <taxon>Neopterygii</taxon>
        <taxon>Teleostei</taxon>
        <taxon>Protacanthopterygii</taxon>
        <taxon>Esociformes</taxon>
        <taxon>Umbridae</taxon>
        <taxon>Dallia</taxon>
    </lineage>
</organism>
<dbReference type="EMBL" id="CM055729">
    <property type="protein sequence ID" value="KAJ8014925.1"/>
    <property type="molecule type" value="Genomic_DNA"/>
</dbReference>
<evidence type="ECO:0000313" key="2">
    <source>
        <dbReference type="Proteomes" id="UP001157502"/>
    </source>
</evidence>
<keyword evidence="2" id="KW-1185">Reference proteome</keyword>
<proteinExistence type="predicted"/>
<gene>
    <name evidence="1" type="ORF">DPEC_G00020830</name>
</gene>
<sequence>MGGSKHGLILQEVSQGFSVVATPLTCLLSWTNYVLFNILQSSPIGASIPVHPDPRGRQRGREAYKYHSADTVTRQDLLALVSSVKRFKYFRSVACPSLRGLTTLFSIGSCLPLSQRG</sequence>
<dbReference type="Proteomes" id="UP001157502">
    <property type="component" value="Chromosome 2"/>
</dbReference>
<name>A0ACC2HGR1_DALPE</name>
<protein>
    <submittedName>
        <fullName evidence="1">Uncharacterized protein</fullName>
    </submittedName>
</protein>
<accession>A0ACC2HGR1</accession>
<evidence type="ECO:0000313" key="1">
    <source>
        <dbReference type="EMBL" id="KAJ8014925.1"/>
    </source>
</evidence>
<reference evidence="1" key="1">
    <citation type="submission" date="2021-05" db="EMBL/GenBank/DDBJ databases">
        <authorList>
            <person name="Pan Q."/>
            <person name="Jouanno E."/>
            <person name="Zahm M."/>
            <person name="Klopp C."/>
            <person name="Cabau C."/>
            <person name="Louis A."/>
            <person name="Berthelot C."/>
            <person name="Parey E."/>
            <person name="Roest Crollius H."/>
            <person name="Montfort J."/>
            <person name="Robinson-Rechavi M."/>
            <person name="Bouchez O."/>
            <person name="Lampietro C."/>
            <person name="Lopez Roques C."/>
            <person name="Donnadieu C."/>
            <person name="Postlethwait J."/>
            <person name="Bobe J."/>
            <person name="Dillon D."/>
            <person name="Chandos A."/>
            <person name="von Hippel F."/>
            <person name="Guiguen Y."/>
        </authorList>
    </citation>
    <scope>NUCLEOTIDE SEQUENCE</scope>
    <source>
        <strain evidence="1">YG-Jan2019</strain>
    </source>
</reference>